<dbReference type="Gene3D" id="2.60.40.790">
    <property type="match status" value="1"/>
</dbReference>
<evidence type="ECO:0000256" key="2">
    <source>
        <dbReference type="RuleBase" id="RU003616"/>
    </source>
</evidence>
<reference evidence="5" key="1">
    <citation type="submission" date="2016-10" db="EMBL/GenBank/DDBJ databases">
        <authorList>
            <person name="Varghese N."/>
            <person name="Submissions S."/>
        </authorList>
    </citation>
    <scope>NUCLEOTIDE SEQUENCE [LARGE SCALE GENOMIC DNA]</scope>
    <source>
        <strain evidence="5">CGMCC 1.3704</strain>
    </source>
</reference>
<protein>
    <submittedName>
        <fullName evidence="4">HSP20 family protein</fullName>
    </submittedName>
</protein>
<dbReference type="InterPro" id="IPR002068">
    <property type="entry name" value="A-crystallin/Hsp20_dom"/>
</dbReference>
<dbReference type="Pfam" id="PF00011">
    <property type="entry name" value="HSP20"/>
    <property type="match status" value="1"/>
</dbReference>
<feature type="domain" description="SHSP" evidence="3">
    <location>
        <begin position="31"/>
        <end position="144"/>
    </location>
</feature>
<dbReference type="AlphaFoldDB" id="A0A1I3XAK6"/>
<evidence type="ECO:0000259" key="3">
    <source>
        <dbReference type="PROSITE" id="PS01031"/>
    </source>
</evidence>
<dbReference type="OrthoDB" id="1806521at2"/>
<evidence type="ECO:0000313" key="4">
    <source>
        <dbReference type="EMBL" id="SFK16339.1"/>
    </source>
</evidence>
<name>A0A1I3XAK6_HALDA</name>
<dbReference type="PROSITE" id="PS01031">
    <property type="entry name" value="SHSP"/>
    <property type="match status" value="1"/>
</dbReference>
<evidence type="ECO:0000256" key="1">
    <source>
        <dbReference type="PROSITE-ProRule" id="PRU00285"/>
    </source>
</evidence>
<gene>
    <name evidence="4" type="ORF">SAMN04487936_10883</name>
</gene>
<dbReference type="SUPFAM" id="SSF49764">
    <property type="entry name" value="HSP20-like chaperones"/>
    <property type="match status" value="1"/>
</dbReference>
<dbReference type="RefSeq" id="WP_075037228.1">
    <property type="nucleotide sequence ID" value="NZ_FOSB01000008.1"/>
</dbReference>
<evidence type="ECO:0000313" key="5">
    <source>
        <dbReference type="Proteomes" id="UP000183557"/>
    </source>
</evidence>
<proteinExistence type="inferred from homology"/>
<accession>A0A1I3XAK6</accession>
<sequence>MKRKKGQLNWEAFSDNVEKVLGEDFWNEMHHVIPKRGPAYDFFQTEKQGVLIIELPGLTKDDPLQLVQEGTFLVLKGEITPPYPVPTDELLHNERMKGKFKRVIPIPFHFSSDDIVTSYNDGLLVVTIFKRHDNNEIPVELDHQ</sequence>
<comment type="similarity">
    <text evidence="1 2">Belongs to the small heat shock protein (HSP20) family.</text>
</comment>
<dbReference type="EMBL" id="FOSB01000008">
    <property type="protein sequence ID" value="SFK16339.1"/>
    <property type="molecule type" value="Genomic_DNA"/>
</dbReference>
<keyword evidence="5" id="KW-1185">Reference proteome</keyword>
<organism evidence="4 5">
    <name type="scientific">Halobacillus dabanensis</name>
    <dbReference type="NCBI Taxonomy" id="240302"/>
    <lineage>
        <taxon>Bacteria</taxon>
        <taxon>Bacillati</taxon>
        <taxon>Bacillota</taxon>
        <taxon>Bacilli</taxon>
        <taxon>Bacillales</taxon>
        <taxon>Bacillaceae</taxon>
        <taxon>Halobacillus</taxon>
    </lineage>
</organism>
<dbReference type="CDD" id="cd06464">
    <property type="entry name" value="ACD_sHsps-like"/>
    <property type="match status" value="1"/>
</dbReference>
<dbReference type="InterPro" id="IPR008978">
    <property type="entry name" value="HSP20-like_chaperone"/>
</dbReference>
<dbReference type="Proteomes" id="UP000183557">
    <property type="component" value="Unassembled WGS sequence"/>
</dbReference>